<dbReference type="CDD" id="cd03353">
    <property type="entry name" value="LbH_GlmU_C"/>
    <property type="match status" value="1"/>
</dbReference>
<dbReference type="UniPathway" id="UPA00973"/>
<evidence type="ECO:0000256" key="18">
    <source>
        <dbReference type="HAMAP-Rule" id="MF_01631"/>
    </source>
</evidence>
<evidence type="ECO:0000259" key="20">
    <source>
        <dbReference type="Pfam" id="PF25087"/>
    </source>
</evidence>
<feature type="binding site" evidence="18">
    <location>
        <position position="227"/>
    </location>
    <ligand>
        <name>UDP-N-acetyl-alpha-D-glucosamine</name>
        <dbReference type="ChEBI" id="CHEBI:57705"/>
    </ligand>
</feature>
<evidence type="ECO:0000256" key="9">
    <source>
        <dbReference type="ARBA" id="ARBA00022842"/>
    </source>
</evidence>
<comment type="similarity">
    <text evidence="3 18">In the N-terminal section; belongs to the N-acetylglucosamine-1-phosphate uridyltransferase family.</text>
</comment>
<comment type="caution">
    <text evidence="18">Lacks conserved residue(s) required for the propagation of feature annotation.</text>
</comment>
<dbReference type="SUPFAM" id="SSF51161">
    <property type="entry name" value="Trimeric LpxA-like enzymes"/>
    <property type="match status" value="1"/>
</dbReference>
<dbReference type="GO" id="GO:0000287">
    <property type="term" value="F:magnesium ion binding"/>
    <property type="evidence" value="ECO:0007669"/>
    <property type="project" value="UniProtKB-UniRule"/>
</dbReference>
<keyword evidence="10 18" id="KW-0133">Cell shape</keyword>
<keyword evidence="6 18" id="KW-0548">Nucleotidyltransferase</keyword>
<evidence type="ECO:0000256" key="7">
    <source>
        <dbReference type="ARBA" id="ARBA00022723"/>
    </source>
</evidence>
<evidence type="ECO:0000256" key="12">
    <source>
        <dbReference type="ARBA" id="ARBA00023268"/>
    </source>
</evidence>
<dbReference type="EMBL" id="LGFO01000038">
    <property type="protein sequence ID" value="KUK36816.1"/>
    <property type="molecule type" value="Genomic_DNA"/>
</dbReference>
<dbReference type="NCBIfam" id="TIGR01173">
    <property type="entry name" value="glmU"/>
    <property type="match status" value="1"/>
</dbReference>
<dbReference type="EC" id="2.7.7.23" evidence="18"/>
<feature type="binding site" evidence="18">
    <location>
        <position position="404"/>
    </location>
    <ligand>
        <name>acetyl-CoA</name>
        <dbReference type="ChEBI" id="CHEBI:57288"/>
    </ligand>
</feature>
<keyword evidence="4 18" id="KW-0963">Cytoplasm</keyword>
<feature type="region of interest" description="N-acetyltransferase" evidence="18">
    <location>
        <begin position="251"/>
        <end position="462"/>
    </location>
</feature>
<dbReference type="PATRIC" id="fig|85874.4.peg.1620"/>
<feature type="domain" description="Mannose-1-phosphate guanyltransferase C-terminal" evidence="20">
    <location>
        <begin position="260"/>
        <end position="360"/>
    </location>
</feature>
<evidence type="ECO:0000256" key="5">
    <source>
        <dbReference type="ARBA" id="ARBA00022679"/>
    </source>
</evidence>
<comment type="pathway">
    <text evidence="18">Nucleotide-sugar biosynthesis; UDP-N-acetyl-alpha-D-glucosamine biosynthesis; N-acetyl-alpha-D-glucosamine 1-phosphate from alpha-D-glucosamine 6-phosphate (route II): step 2/2.</text>
</comment>
<dbReference type="PANTHER" id="PTHR43584:SF3">
    <property type="entry name" value="BIFUNCTIONAL PROTEIN GLMU"/>
    <property type="match status" value="1"/>
</dbReference>
<evidence type="ECO:0000256" key="2">
    <source>
        <dbReference type="ARBA" id="ARBA00007707"/>
    </source>
</evidence>
<dbReference type="GO" id="GO:0005737">
    <property type="term" value="C:cytoplasm"/>
    <property type="evidence" value="ECO:0007669"/>
    <property type="project" value="UniProtKB-SubCell"/>
</dbReference>
<dbReference type="Gene3D" id="3.90.550.10">
    <property type="entry name" value="Spore Coat Polysaccharide Biosynthesis Protein SpsA, Chain A"/>
    <property type="match status" value="1"/>
</dbReference>
<evidence type="ECO:0000256" key="13">
    <source>
        <dbReference type="ARBA" id="ARBA00023315"/>
    </source>
</evidence>
<feature type="binding site" evidence="18">
    <location>
        <position position="439"/>
    </location>
    <ligand>
        <name>acetyl-CoA</name>
        <dbReference type="ChEBI" id="CHEBI:57288"/>
    </ligand>
</feature>
<feature type="active site" description="Proton acceptor" evidence="18">
    <location>
        <position position="362"/>
    </location>
</feature>
<keyword evidence="7 18" id="KW-0479">Metal-binding</keyword>
<dbReference type="InterPro" id="IPR001451">
    <property type="entry name" value="Hexapep"/>
</dbReference>
<dbReference type="GO" id="GO:0003977">
    <property type="term" value="F:UDP-N-acetylglucosamine diphosphorylase activity"/>
    <property type="evidence" value="ECO:0007669"/>
    <property type="project" value="UniProtKB-UniRule"/>
</dbReference>
<feature type="binding site" evidence="18">
    <location>
        <position position="350"/>
    </location>
    <ligand>
        <name>UDP-N-acetyl-alpha-D-glucosamine</name>
        <dbReference type="ChEBI" id="CHEBI:57705"/>
    </ligand>
</feature>
<comment type="caution">
    <text evidence="21">The sequence shown here is derived from an EMBL/GenBank/DDBJ whole genome shotgun (WGS) entry which is preliminary data.</text>
</comment>
<dbReference type="GO" id="GO:0006048">
    <property type="term" value="P:UDP-N-acetylglucosamine biosynthetic process"/>
    <property type="evidence" value="ECO:0007669"/>
    <property type="project" value="UniProtKB-UniPathway"/>
</dbReference>
<feature type="binding site" evidence="18">
    <location>
        <position position="73"/>
    </location>
    <ligand>
        <name>UDP-N-acetyl-alpha-D-glucosamine</name>
        <dbReference type="ChEBI" id="CHEBI:57705"/>
    </ligand>
</feature>
<evidence type="ECO:0000256" key="8">
    <source>
        <dbReference type="ARBA" id="ARBA00022737"/>
    </source>
</evidence>
<keyword evidence="5 18" id="KW-0808">Transferase</keyword>
<dbReference type="InterPro" id="IPR050065">
    <property type="entry name" value="GlmU-like"/>
</dbReference>
<dbReference type="InterPro" id="IPR018357">
    <property type="entry name" value="Hexapep_transf_CS"/>
</dbReference>
<evidence type="ECO:0000256" key="3">
    <source>
        <dbReference type="ARBA" id="ARBA00007947"/>
    </source>
</evidence>
<evidence type="ECO:0000256" key="14">
    <source>
        <dbReference type="ARBA" id="ARBA00023316"/>
    </source>
</evidence>
<comment type="subunit">
    <text evidence="18">Homotrimer.</text>
</comment>
<reference evidence="22" key="1">
    <citation type="journal article" date="2015" name="MBio">
        <title>Genome-Resolved Metagenomic Analysis Reveals Roles for Candidate Phyla and Other Microbial Community Members in Biogeochemical Transformations in Oil Reservoirs.</title>
        <authorList>
            <person name="Hu P."/>
            <person name="Tom L."/>
            <person name="Singh A."/>
            <person name="Thomas B.C."/>
            <person name="Baker B.J."/>
            <person name="Piceno Y.M."/>
            <person name="Andersen G.L."/>
            <person name="Banfield J.F."/>
        </authorList>
    </citation>
    <scope>NUCLEOTIDE SEQUENCE [LARGE SCALE GENOMIC DNA]</scope>
</reference>
<comment type="pathway">
    <text evidence="18">Nucleotide-sugar biosynthesis; UDP-N-acetyl-alpha-D-glucosamine biosynthesis; UDP-N-acetyl-alpha-D-glucosamine from N-acetyl-alpha-D-glucosamine 1-phosphate: step 1/1.</text>
</comment>
<evidence type="ECO:0000256" key="1">
    <source>
        <dbReference type="ARBA" id="ARBA00004496"/>
    </source>
</evidence>
<dbReference type="InterPro" id="IPR038009">
    <property type="entry name" value="GlmU_C_LbH"/>
</dbReference>
<dbReference type="EC" id="2.3.1.157" evidence="18"/>
<protein>
    <recommendedName>
        <fullName evidence="18">Bifunctional protein GlmU</fullName>
    </recommendedName>
    <domain>
        <recommendedName>
            <fullName evidence="18">UDP-N-acetylglucosamine pyrophosphorylase</fullName>
            <ecNumber evidence="18">2.7.7.23</ecNumber>
        </recommendedName>
        <alternativeName>
            <fullName evidence="18">N-acetylglucosamine-1-phosphate uridyltransferase</fullName>
        </alternativeName>
    </domain>
    <domain>
        <recommendedName>
            <fullName evidence="18">Glucosamine-1-phosphate N-acetyltransferase</fullName>
            <ecNumber evidence="18">2.3.1.157</ecNumber>
        </recommendedName>
    </domain>
</protein>
<feature type="binding site" evidence="18">
    <location>
        <position position="140"/>
    </location>
    <ligand>
        <name>UDP-N-acetyl-alpha-D-glucosamine</name>
        <dbReference type="ChEBI" id="CHEBI:57705"/>
    </ligand>
</feature>
<feature type="region of interest" description="Linker" evidence="18">
    <location>
        <begin position="230"/>
        <end position="250"/>
    </location>
</feature>
<feature type="binding site" evidence="18">
    <location>
        <position position="332"/>
    </location>
    <ligand>
        <name>UDP-N-acetyl-alpha-D-glucosamine</name>
        <dbReference type="ChEBI" id="CHEBI:57705"/>
    </ligand>
</feature>
<comment type="catalytic activity">
    <reaction evidence="16 18">
        <text>N-acetyl-alpha-D-glucosamine 1-phosphate + UTP + H(+) = UDP-N-acetyl-alpha-D-glucosamine + diphosphate</text>
        <dbReference type="Rhea" id="RHEA:13509"/>
        <dbReference type="ChEBI" id="CHEBI:15378"/>
        <dbReference type="ChEBI" id="CHEBI:33019"/>
        <dbReference type="ChEBI" id="CHEBI:46398"/>
        <dbReference type="ChEBI" id="CHEBI:57705"/>
        <dbReference type="ChEBI" id="CHEBI:57776"/>
        <dbReference type="EC" id="2.7.7.23"/>
    </reaction>
</comment>
<feature type="binding site" evidence="18">
    <location>
        <position position="422"/>
    </location>
    <ligand>
        <name>acetyl-CoA</name>
        <dbReference type="ChEBI" id="CHEBI:57288"/>
    </ligand>
</feature>
<dbReference type="Pfam" id="PF25087">
    <property type="entry name" value="GMPPB_C"/>
    <property type="match status" value="1"/>
</dbReference>
<keyword evidence="12 18" id="KW-0511">Multifunctional enzyme</keyword>
<dbReference type="UniPathway" id="UPA00113">
    <property type="reaction ID" value="UER00532"/>
</dbReference>
<evidence type="ECO:0000256" key="4">
    <source>
        <dbReference type="ARBA" id="ARBA00022490"/>
    </source>
</evidence>
<dbReference type="PANTHER" id="PTHR43584">
    <property type="entry name" value="NUCLEOTIDYL TRANSFERASE"/>
    <property type="match status" value="1"/>
</dbReference>
<name>A0A117LBD9_9THEO</name>
<dbReference type="InterPro" id="IPR011004">
    <property type="entry name" value="Trimer_LpxA-like_sf"/>
</dbReference>
<dbReference type="AlphaFoldDB" id="A0A117LBD9"/>
<comment type="subcellular location">
    <subcellularLocation>
        <location evidence="1 18">Cytoplasm</location>
    </subcellularLocation>
</comment>
<feature type="binding site" evidence="18">
    <location>
        <position position="170"/>
    </location>
    <ligand>
        <name>UDP-N-acetyl-alpha-D-glucosamine</name>
        <dbReference type="ChEBI" id="CHEBI:57705"/>
    </ligand>
</feature>
<feature type="region of interest" description="Pyrophosphorylase" evidence="18">
    <location>
        <begin position="1"/>
        <end position="229"/>
    </location>
</feature>
<dbReference type="GO" id="GO:0000902">
    <property type="term" value="P:cell morphogenesis"/>
    <property type="evidence" value="ECO:0007669"/>
    <property type="project" value="UniProtKB-UniRule"/>
</dbReference>
<dbReference type="Proteomes" id="UP000053326">
    <property type="component" value="Unassembled WGS sequence"/>
</dbReference>
<evidence type="ECO:0000256" key="6">
    <source>
        <dbReference type="ARBA" id="ARBA00022695"/>
    </source>
</evidence>
<feature type="binding site" evidence="18">
    <location>
        <begin position="385"/>
        <end position="386"/>
    </location>
    <ligand>
        <name>acetyl-CoA</name>
        <dbReference type="ChEBI" id="CHEBI:57288"/>
    </ligand>
</feature>
<gene>
    <name evidence="18" type="primary">glmU</name>
    <name evidence="21" type="ORF">XD66_0474</name>
</gene>
<dbReference type="SUPFAM" id="SSF53448">
    <property type="entry name" value="Nucleotide-diphospho-sugar transferases"/>
    <property type="match status" value="1"/>
</dbReference>
<feature type="binding site" evidence="18">
    <location>
        <position position="227"/>
    </location>
    <ligand>
        <name>Mg(2+)</name>
        <dbReference type="ChEBI" id="CHEBI:18420"/>
    </ligand>
</feature>
<feature type="binding site" evidence="18">
    <location>
        <position position="379"/>
    </location>
    <ligand>
        <name>acetyl-CoA</name>
        <dbReference type="ChEBI" id="CHEBI:57288"/>
    </ligand>
</feature>
<dbReference type="Gene3D" id="2.160.10.10">
    <property type="entry name" value="Hexapeptide repeat proteins"/>
    <property type="match status" value="1"/>
</dbReference>
<evidence type="ECO:0000256" key="10">
    <source>
        <dbReference type="ARBA" id="ARBA00022960"/>
    </source>
</evidence>
<dbReference type="InterPro" id="IPR056729">
    <property type="entry name" value="GMPPB_C"/>
</dbReference>
<evidence type="ECO:0000256" key="11">
    <source>
        <dbReference type="ARBA" id="ARBA00022984"/>
    </source>
</evidence>
<evidence type="ECO:0000313" key="21">
    <source>
        <dbReference type="EMBL" id="KUK36816.1"/>
    </source>
</evidence>
<keyword evidence="8 18" id="KW-0677">Repeat</keyword>
<dbReference type="HAMAP" id="MF_01631">
    <property type="entry name" value="GlmU"/>
    <property type="match status" value="1"/>
</dbReference>
<feature type="binding site" evidence="18">
    <location>
        <position position="155"/>
    </location>
    <ligand>
        <name>UDP-N-acetyl-alpha-D-glucosamine</name>
        <dbReference type="ChEBI" id="CHEBI:57705"/>
    </ligand>
</feature>
<dbReference type="GO" id="GO:0009252">
    <property type="term" value="P:peptidoglycan biosynthetic process"/>
    <property type="evidence" value="ECO:0007669"/>
    <property type="project" value="UniProtKB-UniRule"/>
</dbReference>
<comment type="pathway">
    <text evidence="18">Bacterial outer membrane biogenesis; LPS lipid A biosynthesis.</text>
</comment>
<dbReference type="InterPro" id="IPR025877">
    <property type="entry name" value="MobA-like_NTP_Trfase"/>
</dbReference>
<sequence>MQGVGAIVLAAGEGKRMLSDVPKVLHQAAGSPLLRHVLDAAEGAGIEEIVVVVGRGAEMVRSVLGDGYTYALQEQPRGTGDAVLQGLPHISASCQDVVVLCGDTPLLRPETLVRLIAARREAGAAAALLTSVFENPYGYGRILRDDSGLVEAIIEESDATPEQKGIKEVNTGTYVFTRDALEESVSRLQPDNNQGEYYLTDCIRILRSQGRRVVALTAPAEETAGINTREQLSLAEAILRKRECLRLMEAGVTIRDPETTYVDKGVEVGRDTVIYPFTFLESGTKIGRGCAIGPGVRICGATLGDRVAVQFSVIVESDIGDGCQIGPFAYIRPGSVLAGNVKVGDFVELKKAQVGPGSKIPHLSYIGDAVLGAGVNIGAGTITCNYDGVQKHQTLIEDGAFIGSNTNLVAPVAVGKNAVVGAGSTITRDVPADALAVERARQSVIPGWSKKKKKGNEENESE</sequence>
<dbReference type="GO" id="GO:0071555">
    <property type="term" value="P:cell wall organization"/>
    <property type="evidence" value="ECO:0007669"/>
    <property type="project" value="UniProtKB-KW"/>
</dbReference>
<comment type="catalytic activity">
    <reaction evidence="15 18">
        <text>alpha-D-glucosamine 1-phosphate + acetyl-CoA = N-acetyl-alpha-D-glucosamine 1-phosphate + CoA + H(+)</text>
        <dbReference type="Rhea" id="RHEA:13725"/>
        <dbReference type="ChEBI" id="CHEBI:15378"/>
        <dbReference type="ChEBI" id="CHEBI:57287"/>
        <dbReference type="ChEBI" id="CHEBI:57288"/>
        <dbReference type="ChEBI" id="CHEBI:57776"/>
        <dbReference type="ChEBI" id="CHEBI:58516"/>
        <dbReference type="EC" id="2.3.1.157"/>
    </reaction>
</comment>
<dbReference type="CDD" id="cd02540">
    <property type="entry name" value="GT2_GlmU_N_bac"/>
    <property type="match status" value="1"/>
</dbReference>
<feature type="binding site" evidence="18">
    <location>
        <begin position="9"/>
        <end position="12"/>
    </location>
    <ligand>
        <name>UDP-N-acetyl-alpha-D-glucosamine</name>
        <dbReference type="ChEBI" id="CHEBI:57705"/>
    </ligand>
</feature>
<evidence type="ECO:0000256" key="15">
    <source>
        <dbReference type="ARBA" id="ARBA00048247"/>
    </source>
</evidence>
<keyword evidence="11 18" id="KW-0573">Peptidoglycan synthesis</keyword>
<feature type="binding site" evidence="18">
    <location>
        <begin position="78"/>
        <end position="79"/>
    </location>
    <ligand>
        <name>UDP-N-acetyl-alpha-D-glucosamine</name>
        <dbReference type="ChEBI" id="CHEBI:57705"/>
    </ligand>
</feature>
<evidence type="ECO:0000259" key="19">
    <source>
        <dbReference type="Pfam" id="PF12804"/>
    </source>
</evidence>
<dbReference type="InterPro" id="IPR005882">
    <property type="entry name" value="Bifunctional_GlmU"/>
</dbReference>
<feature type="binding site" evidence="18">
    <location>
        <position position="365"/>
    </location>
    <ligand>
        <name>UDP-N-acetyl-alpha-D-glucosamine</name>
        <dbReference type="ChEBI" id="CHEBI:57705"/>
    </ligand>
</feature>
<keyword evidence="9 18" id="KW-0460">Magnesium</keyword>
<dbReference type="GO" id="GO:0019134">
    <property type="term" value="F:glucosamine-1-phosphate N-acetyltransferase activity"/>
    <property type="evidence" value="ECO:0007669"/>
    <property type="project" value="UniProtKB-UniRule"/>
</dbReference>
<keyword evidence="14 18" id="KW-0961">Cell wall biogenesis/degradation</keyword>
<dbReference type="NCBIfam" id="NF010934">
    <property type="entry name" value="PRK14354.1"/>
    <property type="match status" value="1"/>
</dbReference>
<comment type="similarity">
    <text evidence="2 18">In the C-terminal section; belongs to the transferase hexapeptide repeat family.</text>
</comment>
<feature type="binding site" evidence="18">
    <location>
        <position position="376"/>
    </location>
    <ligand>
        <name>UDP-N-acetyl-alpha-D-glucosamine</name>
        <dbReference type="ChEBI" id="CHEBI:57705"/>
    </ligand>
</feature>
<evidence type="ECO:0000313" key="22">
    <source>
        <dbReference type="Proteomes" id="UP000053326"/>
    </source>
</evidence>
<evidence type="ECO:0000256" key="16">
    <source>
        <dbReference type="ARBA" id="ARBA00048493"/>
    </source>
</evidence>
<evidence type="ECO:0000256" key="17">
    <source>
        <dbReference type="ARBA" id="ARBA00049628"/>
    </source>
</evidence>
<dbReference type="PROSITE" id="PS00101">
    <property type="entry name" value="HEXAPEP_TRANSFERASES"/>
    <property type="match status" value="1"/>
</dbReference>
<dbReference type="Pfam" id="PF12804">
    <property type="entry name" value="NTP_transf_3"/>
    <property type="match status" value="1"/>
</dbReference>
<proteinExistence type="inferred from homology"/>
<organism evidence="21 22">
    <name type="scientific">Thermacetogenium phaeum</name>
    <dbReference type="NCBI Taxonomy" id="85874"/>
    <lineage>
        <taxon>Bacteria</taxon>
        <taxon>Bacillati</taxon>
        <taxon>Bacillota</taxon>
        <taxon>Clostridia</taxon>
        <taxon>Thermoanaerobacterales</taxon>
        <taxon>Thermoanaerobacteraceae</taxon>
        <taxon>Thermacetogenium</taxon>
    </lineage>
</organism>
<dbReference type="Pfam" id="PF00132">
    <property type="entry name" value="Hexapep"/>
    <property type="match status" value="1"/>
</dbReference>
<feature type="binding site" evidence="18">
    <location>
        <position position="23"/>
    </location>
    <ligand>
        <name>UDP-N-acetyl-alpha-D-glucosamine</name>
        <dbReference type="ChEBI" id="CHEBI:57705"/>
    </ligand>
</feature>
<comment type="function">
    <text evidence="17 18">Catalyzes the last two sequential reactions in the de novo biosynthetic pathway for UDP-N-acetylglucosamine (UDP-GlcNAc). The C-terminal domain catalyzes the transfer of acetyl group from acetyl coenzyme A to glucosamine-1-phosphate (GlcN-1-P) to produce N-acetylglucosamine-1-phosphate (GlcNAc-1-P), which is converted into UDP-GlcNAc by the transfer of uridine 5-monophosphate (from uridine 5-triphosphate), a reaction catalyzed by the N-terminal domain.</text>
</comment>
<feature type="binding site" evidence="18">
    <location>
        <position position="103"/>
    </location>
    <ligand>
        <name>Mg(2+)</name>
        <dbReference type="ChEBI" id="CHEBI:18420"/>
    </ligand>
</feature>
<dbReference type="GO" id="GO:0016020">
    <property type="term" value="C:membrane"/>
    <property type="evidence" value="ECO:0007669"/>
    <property type="project" value="GOC"/>
</dbReference>
<keyword evidence="13 18" id="KW-0012">Acyltransferase</keyword>
<accession>A0A117LBD9</accession>
<feature type="domain" description="MobA-like NTP transferase" evidence="19">
    <location>
        <begin position="6"/>
        <end position="133"/>
    </location>
</feature>
<comment type="cofactor">
    <cofactor evidence="18">
        <name>Mg(2+)</name>
        <dbReference type="ChEBI" id="CHEBI:18420"/>
    </cofactor>
    <text evidence="18">Binds 1 Mg(2+) ion per subunit.</text>
</comment>
<dbReference type="GO" id="GO:0009245">
    <property type="term" value="P:lipid A biosynthetic process"/>
    <property type="evidence" value="ECO:0007669"/>
    <property type="project" value="UniProtKB-UniRule"/>
</dbReference>
<dbReference type="InterPro" id="IPR029044">
    <property type="entry name" value="Nucleotide-diphossugar_trans"/>
</dbReference>
<dbReference type="GO" id="GO:0008360">
    <property type="term" value="P:regulation of cell shape"/>
    <property type="evidence" value="ECO:0007669"/>
    <property type="project" value="UniProtKB-KW"/>
</dbReference>